<dbReference type="Proteomes" id="UP000287033">
    <property type="component" value="Unassembled WGS sequence"/>
</dbReference>
<reference evidence="2 3" key="1">
    <citation type="journal article" date="2018" name="Nat. Ecol. Evol.">
        <title>Shark genomes provide insights into elasmobranch evolution and the origin of vertebrates.</title>
        <authorList>
            <person name="Hara Y"/>
            <person name="Yamaguchi K"/>
            <person name="Onimaru K"/>
            <person name="Kadota M"/>
            <person name="Koyanagi M"/>
            <person name="Keeley SD"/>
            <person name="Tatsumi K"/>
            <person name="Tanaka K"/>
            <person name="Motone F"/>
            <person name="Kageyama Y"/>
            <person name="Nozu R"/>
            <person name="Adachi N"/>
            <person name="Nishimura O"/>
            <person name="Nakagawa R"/>
            <person name="Tanegashima C"/>
            <person name="Kiyatake I"/>
            <person name="Matsumoto R"/>
            <person name="Murakumo K"/>
            <person name="Nishida K"/>
            <person name="Terakita A"/>
            <person name="Kuratani S"/>
            <person name="Sato K"/>
            <person name="Hyodo S Kuraku.S."/>
        </authorList>
    </citation>
    <scope>NUCLEOTIDE SEQUENCE [LARGE SCALE GENOMIC DNA]</scope>
</reference>
<accession>A0A401THK5</accession>
<feature type="compositionally biased region" description="Basic residues" evidence="1">
    <location>
        <begin position="112"/>
        <end position="122"/>
    </location>
</feature>
<sequence length="167" mass="19156">MISCIEINSSGWFVPARRRHLLFWSSFRARIRSRGEQERSEGPGTGSRHGHKRGIRERVEPISNPRMFFIHSLRKGALFRCKEWRDIPALLRLGASWKNPSTQVRLGGAKGRQGRGRQRKRGGREVSEGGGRSGRGDRHTIWGGETNPVVRINTERIHAVRPFRRKT</sequence>
<evidence type="ECO:0000313" key="2">
    <source>
        <dbReference type="EMBL" id="GCC42122.1"/>
    </source>
</evidence>
<feature type="region of interest" description="Disordered" evidence="1">
    <location>
        <begin position="102"/>
        <end position="147"/>
    </location>
</feature>
<protein>
    <submittedName>
        <fullName evidence="2">Uncharacterized protein</fullName>
    </submittedName>
</protein>
<organism evidence="2 3">
    <name type="scientific">Chiloscyllium punctatum</name>
    <name type="common">Brownbanded bambooshark</name>
    <name type="synonym">Hemiscyllium punctatum</name>
    <dbReference type="NCBI Taxonomy" id="137246"/>
    <lineage>
        <taxon>Eukaryota</taxon>
        <taxon>Metazoa</taxon>
        <taxon>Chordata</taxon>
        <taxon>Craniata</taxon>
        <taxon>Vertebrata</taxon>
        <taxon>Chondrichthyes</taxon>
        <taxon>Elasmobranchii</taxon>
        <taxon>Galeomorphii</taxon>
        <taxon>Galeoidea</taxon>
        <taxon>Orectolobiformes</taxon>
        <taxon>Hemiscylliidae</taxon>
        <taxon>Chiloscyllium</taxon>
    </lineage>
</organism>
<evidence type="ECO:0000256" key="1">
    <source>
        <dbReference type="SAM" id="MobiDB-lite"/>
    </source>
</evidence>
<dbReference type="EMBL" id="BEZZ01079373">
    <property type="protein sequence ID" value="GCC42122.1"/>
    <property type="molecule type" value="Genomic_DNA"/>
</dbReference>
<evidence type="ECO:0000313" key="3">
    <source>
        <dbReference type="Proteomes" id="UP000287033"/>
    </source>
</evidence>
<gene>
    <name evidence="2" type="ORF">chiPu_0026441</name>
</gene>
<name>A0A401THK5_CHIPU</name>
<proteinExistence type="predicted"/>
<feature type="region of interest" description="Disordered" evidence="1">
    <location>
        <begin position="34"/>
        <end position="58"/>
    </location>
</feature>
<comment type="caution">
    <text evidence="2">The sequence shown here is derived from an EMBL/GenBank/DDBJ whole genome shotgun (WGS) entry which is preliminary data.</text>
</comment>
<dbReference type="AlphaFoldDB" id="A0A401THK5"/>
<keyword evidence="3" id="KW-1185">Reference proteome</keyword>